<accession>A0AAQ3N2J3</accession>
<feature type="region of interest" description="Disordered" evidence="1">
    <location>
        <begin position="1"/>
        <end position="22"/>
    </location>
</feature>
<name>A0AAQ3N2J3_VIGMU</name>
<proteinExistence type="predicted"/>
<dbReference type="EMBL" id="CP144694">
    <property type="protein sequence ID" value="WVZ01988.1"/>
    <property type="molecule type" value="Genomic_DNA"/>
</dbReference>
<feature type="compositionally biased region" description="Polar residues" evidence="1">
    <location>
        <begin position="1"/>
        <end position="16"/>
    </location>
</feature>
<gene>
    <name evidence="2" type="ORF">V8G54_022794</name>
</gene>
<dbReference type="PANTHER" id="PTHR35105:SF2">
    <property type="entry name" value="PROTEIN CDI"/>
    <property type="match status" value="1"/>
</dbReference>
<reference evidence="2 3" key="1">
    <citation type="journal article" date="2023" name="Life. Sci Alliance">
        <title>Evolutionary insights into 3D genome organization and epigenetic landscape of Vigna mungo.</title>
        <authorList>
            <person name="Junaid A."/>
            <person name="Singh B."/>
            <person name="Bhatia S."/>
        </authorList>
    </citation>
    <scope>NUCLEOTIDE SEQUENCE [LARGE SCALE GENOMIC DNA]</scope>
    <source>
        <tissue evidence="2">Leaf</tissue>
    </source>
</reference>
<dbReference type="Gene3D" id="3.90.550.10">
    <property type="entry name" value="Spore Coat Polysaccharide Biosynthesis Protein SpsA, Chain A"/>
    <property type="match status" value="1"/>
</dbReference>
<dbReference type="AlphaFoldDB" id="A0AAQ3N2J3"/>
<evidence type="ECO:0000313" key="2">
    <source>
        <dbReference type="EMBL" id="WVZ01988.1"/>
    </source>
</evidence>
<organism evidence="2 3">
    <name type="scientific">Vigna mungo</name>
    <name type="common">Black gram</name>
    <name type="synonym">Phaseolus mungo</name>
    <dbReference type="NCBI Taxonomy" id="3915"/>
    <lineage>
        <taxon>Eukaryota</taxon>
        <taxon>Viridiplantae</taxon>
        <taxon>Streptophyta</taxon>
        <taxon>Embryophyta</taxon>
        <taxon>Tracheophyta</taxon>
        <taxon>Spermatophyta</taxon>
        <taxon>Magnoliopsida</taxon>
        <taxon>eudicotyledons</taxon>
        <taxon>Gunneridae</taxon>
        <taxon>Pentapetalae</taxon>
        <taxon>rosids</taxon>
        <taxon>fabids</taxon>
        <taxon>Fabales</taxon>
        <taxon>Fabaceae</taxon>
        <taxon>Papilionoideae</taxon>
        <taxon>50 kb inversion clade</taxon>
        <taxon>NPAAA clade</taxon>
        <taxon>indigoferoid/millettioid clade</taxon>
        <taxon>Phaseoleae</taxon>
        <taxon>Vigna</taxon>
    </lineage>
</organism>
<protein>
    <submittedName>
        <fullName evidence="2">Uncharacterized protein</fullName>
    </submittedName>
</protein>
<keyword evidence="3" id="KW-1185">Reference proteome</keyword>
<dbReference type="SUPFAM" id="SSF53448">
    <property type="entry name" value="Nucleotide-diphospho-sugar transferases"/>
    <property type="match status" value="1"/>
</dbReference>
<dbReference type="InterPro" id="IPR029044">
    <property type="entry name" value="Nucleotide-diphossugar_trans"/>
</dbReference>
<dbReference type="PANTHER" id="PTHR35105">
    <property type="entry name" value="EXPRESSED PROTEIN"/>
    <property type="match status" value="1"/>
</dbReference>
<sequence length="692" mass="77580">MDRDGNSSGTGNNAPTEFTPWEGEDLPLMEVQGFDMRNGSPESACRLLVRLPMAQGYHWVPVQGMPPEAAMSHIDAFIKSQHMQLMAHPPAGWTPDRIKKIAICLGISRAVATANHRIQLSDIIPEERASPVFNYRPLAAGATKGTTEIVPGLSDEERAFAALPMEYTDEEKAAMAVLMRCSLATIPLQGYSLVVCGQHYLSDKGTRSRKAFAAVERQFWGEPAIKDWLGADIEQIQDAMWLKATHPVNVTVKYGACTSQELKVQLVTAGVGLAAAWLPAMEPEVRAGTCYIALFDVLRPLFQMFGGVVKTDLLELAVATVQAYPFGTENPRELQNRDKRIPLNVVNRRTAVHWVSSLVNRNAKIAAECYGFYIAMSDRTQMSTAGGGFDTLRCQLSLKKLATNQFPAYRAGYEKYGDYAADVARARSRGGDARQAMSCSCVSKVVSAFNSCGEMANFKVFVGYDPREDIAYEVCRHSILKKASIPVEIIPIKQSELRKNGLYWREKDQYESTEFSFSRFLTPKLANYEGWAMFVDCDFLYLADIKELRDLIDEKYAVMCVQHEYVPKEATKMDGAVQTVYPRKNWSSMVLYNCGHPKNSVLTPEAVNTETGAFLHRFQWLQDDEIGSIPFVWNFLEGHNKVVENDPSTFPKAIHYTRGGPWFEAWKNCAFADLWLKERDEYQNDAKKAITN</sequence>
<evidence type="ECO:0000313" key="3">
    <source>
        <dbReference type="Proteomes" id="UP001374535"/>
    </source>
</evidence>
<evidence type="ECO:0000256" key="1">
    <source>
        <dbReference type="SAM" id="MobiDB-lite"/>
    </source>
</evidence>
<dbReference type="Proteomes" id="UP001374535">
    <property type="component" value="Chromosome 7"/>
</dbReference>